<evidence type="ECO:0000313" key="2">
    <source>
        <dbReference type="Proteomes" id="UP000216312"/>
    </source>
</evidence>
<reference evidence="2" key="1">
    <citation type="submission" date="2017-07" db="EMBL/GenBank/DDBJ databases">
        <title>Novel pathways for hydrocarbon cycling and metabolic interdependencies in hydrothermal sediment communities.</title>
        <authorList>
            <person name="Dombrowski N."/>
            <person name="Seitz K."/>
            <person name="Teske A."/>
            <person name="Baker B."/>
        </authorList>
    </citation>
    <scope>NUCLEOTIDE SEQUENCE [LARGE SCALE GENOMIC DNA]</scope>
</reference>
<dbReference type="InterPro" id="IPR003772">
    <property type="entry name" value="YceD"/>
</dbReference>
<dbReference type="PANTHER" id="PTHR34374">
    <property type="entry name" value="LARGE RIBOSOMAL RNA SUBUNIT ACCUMULATION PROTEIN YCED HOMOLOG 1, CHLOROPLASTIC"/>
    <property type="match status" value="1"/>
</dbReference>
<dbReference type="Proteomes" id="UP000216312">
    <property type="component" value="Unassembled WGS sequence"/>
</dbReference>
<protein>
    <recommendedName>
        <fullName evidence="3">DUF177 domain-containing protein</fullName>
    </recommendedName>
</protein>
<evidence type="ECO:0008006" key="3">
    <source>
        <dbReference type="Google" id="ProtNLM"/>
    </source>
</evidence>
<name>A0A257LVY2_UNCW3</name>
<accession>A0A257LVY2</accession>
<dbReference type="EMBL" id="NMUJ01000022">
    <property type="protein sequence ID" value="OYV03116.1"/>
    <property type="molecule type" value="Genomic_DNA"/>
</dbReference>
<dbReference type="AlphaFoldDB" id="A0A257LVY2"/>
<dbReference type="Pfam" id="PF02620">
    <property type="entry name" value="YceD"/>
    <property type="match status" value="1"/>
</dbReference>
<dbReference type="PANTHER" id="PTHR34374:SF1">
    <property type="entry name" value="LARGE RIBOSOMAL RNA SUBUNIT ACCUMULATION PROTEIN YCED HOMOLOG 1, CHLOROPLASTIC"/>
    <property type="match status" value="1"/>
</dbReference>
<comment type="caution">
    <text evidence="1">The sequence shown here is derived from an EMBL/GenBank/DDBJ whole genome shotgun (WGS) entry which is preliminary data.</text>
</comment>
<evidence type="ECO:0000313" key="1">
    <source>
        <dbReference type="EMBL" id="OYV03116.1"/>
    </source>
</evidence>
<proteinExistence type="predicted"/>
<organism evidence="1 2">
    <name type="scientific">candidate division WOR-3 bacterium 4484_18</name>
    <dbReference type="NCBI Taxonomy" id="2020626"/>
    <lineage>
        <taxon>Bacteria</taxon>
        <taxon>Bacteria division WOR-3</taxon>
    </lineage>
</organism>
<sequence length="120" mass="13905">MIVKRGTRIRVKGKLKFKLQLECYRCGEPFTTDNEESFDLLFFVEHPSFYGRSKELTMEDFRVLPYNGDEIDLWQVLRETIILAIPTKPLCKPDCKGLCPICGVNWNLTTCEHQPSSTSE</sequence>
<gene>
    <name evidence="1" type="ORF">CGW93_02415</name>
</gene>